<accession>A0A183SWT7</accession>
<gene>
    <name evidence="2" type="ORF">SSLN_LOCUS8685</name>
</gene>
<evidence type="ECO:0000313" key="4">
    <source>
        <dbReference type="WBParaSite" id="SSLN_0000902201-mRNA-1"/>
    </source>
</evidence>
<name>A0A183SWT7_SCHSO</name>
<dbReference type="EMBL" id="UYSU01034789">
    <property type="protein sequence ID" value="VDL95070.1"/>
    <property type="molecule type" value="Genomic_DNA"/>
</dbReference>
<reference evidence="4" key="1">
    <citation type="submission" date="2016-06" db="UniProtKB">
        <authorList>
            <consortium name="WormBaseParasite"/>
        </authorList>
    </citation>
    <scope>IDENTIFICATION</scope>
</reference>
<proteinExistence type="predicted"/>
<keyword evidence="3" id="KW-1185">Reference proteome</keyword>
<reference evidence="2 3" key="2">
    <citation type="submission" date="2018-11" db="EMBL/GenBank/DDBJ databases">
        <authorList>
            <consortium name="Pathogen Informatics"/>
        </authorList>
    </citation>
    <scope>NUCLEOTIDE SEQUENCE [LARGE SCALE GENOMIC DNA]</scope>
    <source>
        <strain evidence="2 3">NST_G2</strain>
    </source>
</reference>
<protein>
    <submittedName>
        <fullName evidence="2 4">Uncharacterized protein</fullName>
    </submittedName>
</protein>
<dbReference type="AlphaFoldDB" id="A0A183SWT7"/>
<dbReference type="WBParaSite" id="SSLN_0000902201-mRNA-1">
    <property type="protein sequence ID" value="SSLN_0000902201-mRNA-1"/>
    <property type="gene ID" value="SSLN_0000902201"/>
</dbReference>
<feature type="compositionally biased region" description="Polar residues" evidence="1">
    <location>
        <begin position="75"/>
        <end position="92"/>
    </location>
</feature>
<evidence type="ECO:0000256" key="1">
    <source>
        <dbReference type="SAM" id="MobiDB-lite"/>
    </source>
</evidence>
<organism evidence="4">
    <name type="scientific">Schistocephalus solidus</name>
    <name type="common">Tapeworm</name>
    <dbReference type="NCBI Taxonomy" id="70667"/>
    <lineage>
        <taxon>Eukaryota</taxon>
        <taxon>Metazoa</taxon>
        <taxon>Spiralia</taxon>
        <taxon>Lophotrochozoa</taxon>
        <taxon>Platyhelminthes</taxon>
        <taxon>Cestoda</taxon>
        <taxon>Eucestoda</taxon>
        <taxon>Diphyllobothriidea</taxon>
        <taxon>Diphyllobothriidae</taxon>
        <taxon>Schistocephalus</taxon>
    </lineage>
</organism>
<dbReference type="Proteomes" id="UP000275846">
    <property type="component" value="Unassembled WGS sequence"/>
</dbReference>
<evidence type="ECO:0000313" key="3">
    <source>
        <dbReference type="Proteomes" id="UP000275846"/>
    </source>
</evidence>
<feature type="region of interest" description="Disordered" evidence="1">
    <location>
        <begin position="70"/>
        <end position="112"/>
    </location>
</feature>
<feature type="region of interest" description="Disordered" evidence="1">
    <location>
        <begin position="1"/>
        <end position="22"/>
    </location>
</feature>
<sequence>MTAVKVQGTDRKSQVSPTHNANIKYSHCQRTSRARIGLVRHLRSWQNRKNSPNVSTNAFAISRYRNLPTTTTSTAGAQTLGVQQSPTATSSAPGKPLRPPLPSTDTEEAPLT</sequence>
<evidence type="ECO:0000313" key="2">
    <source>
        <dbReference type="EMBL" id="VDL95070.1"/>
    </source>
</evidence>